<dbReference type="InterPro" id="IPR055124">
    <property type="entry name" value="PIN-like_DDX60"/>
</dbReference>
<keyword evidence="1" id="KW-0547">Nucleotide-binding</keyword>
<dbReference type="Pfam" id="PF00271">
    <property type="entry name" value="Helicase_C"/>
    <property type="match status" value="1"/>
</dbReference>
<dbReference type="GO" id="GO:0003676">
    <property type="term" value="F:nucleic acid binding"/>
    <property type="evidence" value="ECO:0007669"/>
    <property type="project" value="InterPro"/>
</dbReference>
<dbReference type="InterPro" id="IPR027417">
    <property type="entry name" value="P-loop_NTPase"/>
</dbReference>
<evidence type="ECO:0000313" key="9">
    <source>
        <dbReference type="Proteomes" id="UP000799771"/>
    </source>
</evidence>
<feature type="region of interest" description="Disordered" evidence="5">
    <location>
        <begin position="389"/>
        <end position="417"/>
    </location>
</feature>
<dbReference type="SMART" id="SM00487">
    <property type="entry name" value="DEXDc"/>
    <property type="match status" value="1"/>
</dbReference>
<gene>
    <name evidence="8" type="ORF">P153DRAFT_434551</name>
</gene>
<dbReference type="InterPro" id="IPR014001">
    <property type="entry name" value="Helicase_ATP-bd"/>
</dbReference>
<dbReference type="FunFam" id="3.40.50.300:FF:001039">
    <property type="entry name" value="ATP-dependent RNA helicase DDX60"/>
    <property type="match status" value="1"/>
</dbReference>
<name>A0A6A6A440_9PLEO</name>
<dbReference type="Pfam" id="PF00270">
    <property type="entry name" value="DEAD"/>
    <property type="match status" value="1"/>
</dbReference>
<feature type="domain" description="Helicase C-terminal" evidence="7">
    <location>
        <begin position="1178"/>
        <end position="1352"/>
    </location>
</feature>
<accession>A0A6A6A440</accession>
<dbReference type="GO" id="GO:0005524">
    <property type="term" value="F:ATP binding"/>
    <property type="evidence" value="ECO:0007669"/>
    <property type="project" value="UniProtKB-KW"/>
</dbReference>
<evidence type="ECO:0000313" key="8">
    <source>
        <dbReference type="EMBL" id="KAF2125518.1"/>
    </source>
</evidence>
<dbReference type="GeneID" id="54413521"/>
<protein>
    <submittedName>
        <fullName evidence="8">P-loop containing nucleoside triphosphate hydrolase protein</fullName>
    </submittedName>
</protein>
<evidence type="ECO:0000259" key="6">
    <source>
        <dbReference type="PROSITE" id="PS51192"/>
    </source>
</evidence>
<dbReference type="GO" id="GO:0004386">
    <property type="term" value="F:helicase activity"/>
    <property type="evidence" value="ECO:0007669"/>
    <property type="project" value="UniProtKB-KW"/>
</dbReference>
<evidence type="ECO:0000259" key="7">
    <source>
        <dbReference type="PROSITE" id="PS51194"/>
    </source>
</evidence>
<keyword evidence="9" id="KW-1185">Reference proteome</keyword>
<dbReference type="OrthoDB" id="2320933at2759"/>
<dbReference type="SUPFAM" id="SSF52540">
    <property type="entry name" value="P-loop containing nucleoside triphosphate hydrolases"/>
    <property type="match status" value="1"/>
</dbReference>
<feature type="region of interest" description="Disordered" evidence="5">
    <location>
        <begin position="518"/>
        <end position="556"/>
    </location>
</feature>
<dbReference type="Pfam" id="PF26076">
    <property type="entry name" value="WHD_DDX60"/>
    <property type="match status" value="1"/>
</dbReference>
<feature type="domain" description="Helicase ATP-binding" evidence="6">
    <location>
        <begin position="750"/>
        <end position="911"/>
    </location>
</feature>
<dbReference type="Proteomes" id="UP000799771">
    <property type="component" value="Unassembled WGS sequence"/>
</dbReference>
<proteinExistence type="predicted"/>
<dbReference type="InterPro" id="IPR059032">
    <property type="entry name" value="WHD_DDX60"/>
</dbReference>
<dbReference type="InterPro" id="IPR052431">
    <property type="entry name" value="SKI2_subfamily_helicases"/>
</dbReference>
<dbReference type="InterPro" id="IPR011545">
    <property type="entry name" value="DEAD/DEAH_box_helicase_dom"/>
</dbReference>
<evidence type="ECO:0000256" key="4">
    <source>
        <dbReference type="ARBA" id="ARBA00022840"/>
    </source>
</evidence>
<feature type="region of interest" description="Disordered" evidence="5">
    <location>
        <begin position="457"/>
        <end position="482"/>
    </location>
</feature>
<dbReference type="InterPro" id="IPR001650">
    <property type="entry name" value="Helicase_C-like"/>
</dbReference>
<feature type="compositionally biased region" description="Basic and acidic residues" evidence="5">
    <location>
        <begin position="457"/>
        <end position="469"/>
    </location>
</feature>
<feature type="compositionally biased region" description="Basic and acidic residues" evidence="5">
    <location>
        <begin position="538"/>
        <end position="556"/>
    </location>
</feature>
<dbReference type="RefSeq" id="XP_033519910.1">
    <property type="nucleotide sequence ID" value="XM_033673089.1"/>
</dbReference>
<dbReference type="PROSITE" id="PS51194">
    <property type="entry name" value="HELICASE_CTER"/>
    <property type="match status" value="1"/>
</dbReference>
<dbReference type="SMART" id="SM00490">
    <property type="entry name" value="HELICc"/>
    <property type="match status" value="1"/>
</dbReference>
<feature type="compositionally biased region" description="Low complexity" evidence="5">
    <location>
        <begin position="399"/>
        <end position="411"/>
    </location>
</feature>
<dbReference type="GO" id="GO:0005737">
    <property type="term" value="C:cytoplasm"/>
    <property type="evidence" value="ECO:0007669"/>
    <property type="project" value="TreeGrafter"/>
</dbReference>
<feature type="region of interest" description="Disordered" evidence="5">
    <location>
        <begin position="1703"/>
        <end position="1757"/>
    </location>
</feature>
<organism evidence="8 9">
    <name type="scientific">Dothidotthia symphoricarpi CBS 119687</name>
    <dbReference type="NCBI Taxonomy" id="1392245"/>
    <lineage>
        <taxon>Eukaryota</taxon>
        <taxon>Fungi</taxon>
        <taxon>Dikarya</taxon>
        <taxon>Ascomycota</taxon>
        <taxon>Pezizomycotina</taxon>
        <taxon>Dothideomycetes</taxon>
        <taxon>Pleosporomycetidae</taxon>
        <taxon>Pleosporales</taxon>
        <taxon>Dothidotthiaceae</taxon>
        <taxon>Dothidotthia</taxon>
    </lineage>
</organism>
<evidence type="ECO:0000256" key="2">
    <source>
        <dbReference type="ARBA" id="ARBA00022801"/>
    </source>
</evidence>
<dbReference type="PROSITE" id="PS51192">
    <property type="entry name" value="HELICASE_ATP_BIND_1"/>
    <property type="match status" value="1"/>
</dbReference>
<dbReference type="CDD" id="cd18025">
    <property type="entry name" value="DEXHc_DDX60"/>
    <property type="match status" value="1"/>
</dbReference>
<dbReference type="EMBL" id="ML977516">
    <property type="protein sequence ID" value="KAF2125518.1"/>
    <property type="molecule type" value="Genomic_DNA"/>
</dbReference>
<dbReference type="Gene3D" id="3.40.50.300">
    <property type="entry name" value="P-loop containing nucleotide triphosphate hydrolases"/>
    <property type="match status" value="2"/>
</dbReference>
<dbReference type="PANTHER" id="PTHR44533:SF4">
    <property type="entry name" value="DEAD_H RNA HELICASE, PUTATIVE-RELATED"/>
    <property type="match status" value="1"/>
</dbReference>
<dbReference type="GO" id="GO:0016787">
    <property type="term" value="F:hydrolase activity"/>
    <property type="evidence" value="ECO:0007669"/>
    <property type="project" value="UniProtKB-KW"/>
</dbReference>
<sequence>MDTTQQILGWYTKLYSRRVDLVGDFAGSERFLIHGESLLLHCFSDQHIDFDPGYQLLHATYTVEKFLHGLVSRGCNFHVAFFDEHQDLCVPQDVSPAISEKYLLARAAVIRHLQVNLRNADSDIDINVFPSASSELFQQYLQATDIYFVLCHDGASFKDLQRKPISQKSLDAFQDGDDSFRERQQRYKSSLRTLIYSMMQQGYSTALINGLEWQDTKVITTVIEPSRLMTFGIPSTNLAHNEESNEDPSFASKSLQTIRASSEQVFTEREYLTVLVASKLASKSEVYHDLSAALLRHTALLSEVRLSDRHIDSQEISPDAHSFVLEFCREARALLKQATWAEDVEEINATCDVADLIDGRLFASCVQTPTIGTGELFKSLQTAAASLGVQGESDQSNGTQTASKDASASKDQSNEASSYGVLPFSNSVFDEHLNPIKLDVEKSAGRVDPTSARIFREVSHWQNERRIDQKQQGPPVKDPKAEKRALRRNQFFMAEMTSYAASLTNAVGKVLEPEIITTGAKSKLPPAKPTPAPSQKQENSKPKKESKNAKGSRKELMLANIAADSERKDEESAKKHLMAWATFCEGLRKQEAVSRYEKAKQYLNNINDDLKRRTLEAEVRLYMLSVLLEIWTAYCRKSKKDEGMHVAALIFDIIREFSKLSTVTGAVATRLKLTIESLKLPPMQVPAQQGDRKLPFEFALDESSTVDLSVPLSSEEFQLLHCGPYFDRTMDSAPDSRVPFEPDAWQRRVLDEIDARRSLLVIAPTSAGKTFISFYAMKQVLEFNEQDILVYVAPTKALVNQIAAEVQARFSKQYKYANSVWGIHTRDTRINNPTGCQILVTVPHILQIMLLAPNNANSWSKRVKWIIFDEVHCIGQAEDGLIWEQLLLMAPCPIIALSATIGNAEAFNDWLESTQKAAGNELVMVEHKHRYSDLRKYVYTPPTERADCLPLPSNRAFAQLALTEGSEFTFLHPVTSLTNRARGMPTDLTLEARDCFTLWQSMSKHQTAKFSLDKSLDPSTTLPDVMRKIDIIEWQSSLKTVLRAWMADSDSPFTEVLKDLEGPLVKSMLVSKNGGSAESTRDDSDIDEMELDHDVENILPLLASLNQQDALPGIIFNYDRSACERMCQTLLTQLTDAETAWKESSPKWQEKLRDWDEWKKEAARQEKQGVRGSSKGMTKEDKMREAASQEVNPFASFDPDRPQEGFHFANNKKCAQEELREYEREMRYRGVDEWLLDGLRRGIAVHHAGMNRKYRYVVEMLFRRGYLRVVIATGTLALGINMPCKTVVFSGDSVFLTALNFRQAAGRAGRRGFDMLGNVVFHGISLSKIHKLISSRLPDLNGHFPITTTLVLRLFALLHSSENSAFAVRCINAMLSQPRLYLGGEDAKMTVLHHLRFSIEYLRRQSLLDSQGVPLNFAGAVSHLYFTENSSFAFHALLKDGYFHELCAKIDTSKEAVLRELMLTLSHLFGRRHCRQADQESIQVVKGSTSIVFLPSMPEQAKNILRNHNKTTLDIFTAYVRTFVDQHVKEPDNTLPLTSVVVGGDSSVDGLAHRTPTKVRSSFVALSGSGDTFESIHDLCSTSRSGVFLEEAVVPHLGLYPEDSDLPLNAYLYDFFMHGNPVALTTANRIRKGDIWFALNDLSMVLATIVTSLSNFMKLSTESDLDFIDVRGGGDEEEENKEDRLLPSDSSVATFSTAGSVASSNVSQQKQALPVQTKKSKKKVVESWDDEDESEEDDGGENWDDGEDSDQEPVAWEEGAGLLNVLKAFKTLKEEFDTKFKAMWA</sequence>
<reference evidence="8" key="1">
    <citation type="journal article" date="2020" name="Stud. Mycol.">
        <title>101 Dothideomycetes genomes: a test case for predicting lifestyles and emergence of pathogens.</title>
        <authorList>
            <person name="Haridas S."/>
            <person name="Albert R."/>
            <person name="Binder M."/>
            <person name="Bloem J."/>
            <person name="Labutti K."/>
            <person name="Salamov A."/>
            <person name="Andreopoulos B."/>
            <person name="Baker S."/>
            <person name="Barry K."/>
            <person name="Bills G."/>
            <person name="Bluhm B."/>
            <person name="Cannon C."/>
            <person name="Castanera R."/>
            <person name="Culley D."/>
            <person name="Daum C."/>
            <person name="Ezra D."/>
            <person name="Gonzalez J."/>
            <person name="Henrissat B."/>
            <person name="Kuo A."/>
            <person name="Liang C."/>
            <person name="Lipzen A."/>
            <person name="Lutzoni F."/>
            <person name="Magnuson J."/>
            <person name="Mondo S."/>
            <person name="Nolan M."/>
            <person name="Ohm R."/>
            <person name="Pangilinan J."/>
            <person name="Park H.-J."/>
            <person name="Ramirez L."/>
            <person name="Alfaro M."/>
            <person name="Sun H."/>
            <person name="Tritt A."/>
            <person name="Yoshinaga Y."/>
            <person name="Zwiers L.-H."/>
            <person name="Turgeon B."/>
            <person name="Goodwin S."/>
            <person name="Spatafora J."/>
            <person name="Crous P."/>
            <person name="Grigoriev I."/>
        </authorList>
    </citation>
    <scope>NUCLEOTIDE SEQUENCE</scope>
    <source>
        <strain evidence="8">CBS 119687</strain>
    </source>
</reference>
<dbReference type="PANTHER" id="PTHR44533">
    <property type="entry name" value="DEAD/H RNA HELICASE, PUTATIVE-RELATED"/>
    <property type="match status" value="1"/>
</dbReference>
<keyword evidence="2 8" id="KW-0378">Hydrolase</keyword>
<feature type="compositionally biased region" description="Acidic residues" evidence="5">
    <location>
        <begin position="1727"/>
        <end position="1751"/>
    </location>
</feature>
<keyword evidence="3" id="KW-0347">Helicase</keyword>
<dbReference type="Pfam" id="PF23002">
    <property type="entry name" value="PIN-like_DDX60"/>
    <property type="match status" value="1"/>
</dbReference>
<evidence type="ECO:0000256" key="3">
    <source>
        <dbReference type="ARBA" id="ARBA00022806"/>
    </source>
</evidence>
<keyword evidence="4" id="KW-0067">ATP-binding</keyword>
<evidence type="ECO:0000256" key="1">
    <source>
        <dbReference type="ARBA" id="ARBA00022741"/>
    </source>
</evidence>
<feature type="region of interest" description="Disordered" evidence="5">
    <location>
        <begin position="1670"/>
        <end position="1689"/>
    </location>
</feature>
<evidence type="ECO:0000256" key="5">
    <source>
        <dbReference type="SAM" id="MobiDB-lite"/>
    </source>
</evidence>